<evidence type="ECO:0000256" key="11">
    <source>
        <dbReference type="ARBA" id="ARBA00022484"/>
    </source>
</evidence>
<dbReference type="GO" id="GO:0039694">
    <property type="term" value="P:viral RNA genome replication"/>
    <property type="evidence" value="ECO:0007669"/>
    <property type="project" value="InterPro"/>
</dbReference>
<feature type="region of interest" description="Disordered" evidence="52">
    <location>
        <begin position="44"/>
        <end position="124"/>
    </location>
</feature>
<keyword evidence="41 53" id="KW-0472">Membrane</keyword>
<dbReference type="GO" id="GO:0015267">
    <property type="term" value="F:channel activity"/>
    <property type="evidence" value="ECO:0007669"/>
    <property type="project" value="UniProtKB-KW"/>
</dbReference>
<feature type="region of interest" description="Disordered" evidence="52">
    <location>
        <begin position="1"/>
        <end position="26"/>
    </location>
</feature>
<keyword evidence="17" id="KW-1162">Viral penetration into host cytoplasm</keyword>
<evidence type="ECO:0000256" key="5">
    <source>
        <dbReference type="ARBA" id="ARBA00004338"/>
    </source>
</evidence>
<dbReference type="Pfam" id="PF01539">
    <property type="entry name" value="HCV_env"/>
    <property type="match status" value="1"/>
</dbReference>
<gene>
    <name evidence="58" type="primary">polyprotein</name>
</gene>
<evidence type="ECO:0000256" key="1">
    <source>
        <dbReference type="ARBA" id="ARBA00004147"/>
    </source>
</evidence>
<evidence type="ECO:0000256" key="42">
    <source>
        <dbReference type="ARBA" id="ARBA00023180"/>
    </source>
</evidence>
<keyword evidence="25" id="KW-0378">Hydrolase</keyword>
<evidence type="ECO:0000256" key="46">
    <source>
        <dbReference type="ARBA" id="ARBA00023258"/>
    </source>
</evidence>
<accession>A0A9C7GWR5</accession>
<dbReference type="InterPro" id="IPR002166">
    <property type="entry name" value="RNA_pol_HCV"/>
</dbReference>
<dbReference type="SUPFAM" id="SSF52540">
    <property type="entry name" value="P-loop containing nucleoside triphosphate hydrolases"/>
    <property type="match status" value="1"/>
</dbReference>
<dbReference type="InterPro" id="IPR009003">
    <property type="entry name" value="Peptidase_S1_PA"/>
</dbReference>
<comment type="catalytic activity">
    <reaction evidence="51">
        <text>ATP + H2O = ADP + phosphate + H(+)</text>
        <dbReference type="Rhea" id="RHEA:13065"/>
        <dbReference type="ChEBI" id="CHEBI:15377"/>
        <dbReference type="ChEBI" id="CHEBI:15378"/>
        <dbReference type="ChEBI" id="CHEBI:30616"/>
        <dbReference type="ChEBI" id="CHEBI:43474"/>
        <dbReference type="ChEBI" id="CHEBI:456216"/>
        <dbReference type="EC" id="3.6.4.13"/>
    </reaction>
</comment>
<keyword evidence="39" id="KW-1072">Activation of host autophagy by virus</keyword>
<dbReference type="SUPFAM" id="SSF56672">
    <property type="entry name" value="DNA/RNA polymerases"/>
    <property type="match status" value="1"/>
</dbReference>
<evidence type="ECO:0000256" key="36">
    <source>
        <dbReference type="ARBA" id="ARBA00022953"/>
    </source>
</evidence>
<comment type="subcellular location">
    <subcellularLocation>
        <location evidence="3">Host cytoplasm</location>
    </subcellularLocation>
    <subcellularLocation>
        <location evidence="2">Host endoplasmic reticulum membrane</location>
        <topology evidence="2">Multi-pass membrane protein</topology>
    </subcellularLocation>
    <subcellularLocation>
        <location evidence="4">Host endoplasmic reticulum membrane</location>
        <topology evidence="4">Peripheral membrane protein</topology>
    </subcellularLocation>
    <subcellularLocation>
        <location evidence="6">Host endoplasmic reticulum membrane</location>
        <topology evidence="6">Single-pass type I membrane protein</topology>
    </subcellularLocation>
    <subcellularLocation>
        <location evidence="5">Host lipid droplet</location>
    </subcellularLocation>
    <subcellularLocation>
        <location evidence="1">Host nucleus</location>
    </subcellularLocation>
    <subcellularLocation>
        <location evidence="7">Virion membrane</location>
        <topology evidence="7">Single-pass type I membrane protein</topology>
    </subcellularLocation>
</comment>
<keyword evidence="18" id="KW-1090">Inhibition of host innate immune response by virus</keyword>
<dbReference type="Pfam" id="PF01001">
    <property type="entry name" value="HCV_NS4b"/>
    <property type="match status" value="1"/>
</dbReference>
<dbReference type="InterPro" id="IPR043504">
    <property type="entry name" value="Peptidase_S1_PA_chymotrypsin"/>
</dbReference>
<dbReference type="Gene3D" id="1.10.820.10">
    <property type="entry name" value="RNA Helicase Chain A , domain 3"/>
    <property type="match status" value="1"/>
</dbReference>
<name>A0A9C7GWR5_9FLAV</name>
<evidence type="ECO:0000256" key="28">
    <source>
        <dbReference type="ARBA" id="ARBA00022807"/>
    </source>
</evidence>
<dbReference type="GO" id="GO:0039520">
    <property type="term" value="P:symbiont-mediated activation of host autophagy"/>
    <property type="evidence" value="ECO:0007669"/>
    <property type="project" value="UniProtKB-KW"/>
</dbReference>
<dbReference type="InterPro" id="IPR054175">
    <property type="entry name" value="NS3_helicase_C"/>
</dbReference>
<evidence type="ECO:0000256" key="20">
    <source>
        <dbReference type="ARBA" id="ARBA00022679"/>
    </source>
</evidence>
<evidence type="ECO:0000256" key="18">
    <source>
        <dbReference type="ARBA" id="ARBA00022632"/>
    </source>
</evidence>
<keyword evidence="40" id="KW-0406">Ion transport</keyword>
<feature type="domain" description="Peptidase S29" evidence="57">
    <location>
        <begin position="1304"/>
        <end position="1486"/>
    </location>
</feature>
<evidence type="ECO:0000256" key="13">
    <source>
        <dbReference type="ARBA" id="ARBA00022510"/>
    </source>
</evidence>
<keyword evidence="9" id="KW-0813">Transport</keyword>
<feature type="transmembrane region" description="Helical" evidence="53">
    <location>
        <begin position="1062"/>
        <end position="1089"/>
    </location>
</feature>
<reference evidence="58" key="1">
    <citation type="submission" date="2022-12" db="EMBL/GenBank/DDBJ databases">
        <authorList>
            <person name="Jonathon C.O. Mifsud"/>
            <person name="Vincenzo A. Costa"/>
            <person name="Mary E. Petrone"/>
            <person name="Ezequiel M. Marzinelli"/>
            <person name="Edward C. Holmes"/>
            <person name="Erin Harvey"/>
        </authorList>
    </citation>
    <scope>NUCLEOTIDE SEQUENCE</scope>
</reference>
<evidence type="ECO:0000256" key="49">
    <source>
        <dbReference type="ARBA" id="ARBA00023303"/>
    </source>
</evidence>
<dbReference type="InterPro" id="IPR027417">
    <property type="entry name" value="P-loop_NTPase"/>
</dbReference>
<sequence>MDNILNNINLPDGSHTRKKEKNLPLPKHTRAGWTCVRRLLSTLSRATPPPVRPAVRERRRGPSPNRVHWCRVTRKGRVVTDKNCGSIRGNRAPPVTRSEGDQRRRESSPAPRKQKASPLLTWRRPNQKKAWRVPKLDELAPFSLSPALVLSGTITRPNVSRGLRYLARVVEWRRGFRFAERFLRREAEKGRFYYHHCGHFPTELAHYLRNNRGWHSVDPALPKPTEHQVWLDPEVSVSCGSVVDGLPVTHRLGPYALAGSPAVEHWRGWERASAPKRAEPGSGRKQVVVMAPSGVSVAVQRDTSVKVGAGRKPKGKPTTQQQRNQQVQAALVARRITGRARAAPASYNPLDTRAVKGVSSAVDSLGKLVGETLLATDVSRTDADDPRRRSYGVGKVVDGAVGKVADIVNGIPVVGPVLKPVTKVAQHLVRGVEDAGNALTSTVGLKIAIIVALSCMIPTAVGLQADHICPTDKGGAFLSNACKESDIYFCYFDVCLHKLGCVPCTVTGSGKQQNKTCWAPRLQGLSTLSPDDAVWFARVWNPDILVAAAFACDFTGLGELCGLGLAYLDYSRLFVRTHHRFTCRCSCYQTDRTASLLEHFGEVTEAALEGYTGYLGDIILWLGRMTWELMSVIRFTYPLASTVVIIYLLGGNIPKALLVLLLLTFCHYTEGQILMWDSPEYLWWAHPQKGPWENYTKMWAGENDNSNLTEGDCAWPRKKCEGGTPVFYADAERMGTICRHNITWEGAGKLYCYNYKPLLIIEGVNKTVVLDGLLRTSAICALFNATGCDVVGNCLHDVRAKHCGKCFCHCGPTKTYKDCGVSPRLTRHINVTGNKNDYSLLMDTHAVQVSGWGWTGESYAGDRIFVKWGNITPRTNGWFEMPGKPRLTATTFFQVPPGYAWRTGAVGSGGFIKTSEDGTKQLLDVPHHMPTIPVIEHGIMVATAMTLAGSRAGTLCYMALLFGVAEARPIGVDKRTTMQKVKDAVEEALDLALDAAIVAGVTYIAGPAAGGAVAGAMAWNHGHAALTPDTSVILTASRVPPCGSTYAVWLWIAILMGQEYQLWFVTVVVKLVTGYAWLVLFSVAITYWLPHLSVLGDQEVCACVHLDTLEWFVLPADHALAVVACIVSIAVVVTSPAFFPWRRRLIFYTAYFHRRAHLVAAASPLSISAGPRVRLIRAWVTLWLCLVNPDALMWVMGATYGLAFTIDMTYVAIEGVCSGTPRIVTLLGPVNKIFLMANWALARLGLSQRLRQIEEPDIRISLEAAKASAWKAAANDRAMRVPWRHRLTVSPRPADLGEEWELCGPVSINHDKQLGFFKTLAVCLTGKQEQLPTANAYILGTPGSTSCAFCYNGAVYATFHGTRARPIASPTGARPPLASSPSLDTVIYPAPDRADSLNHCDCEETNAFLPLPDGRVVECVGGMDIDRYVLANAMALGELKGASGMPVLCAKGHVKGMMVAAKHAGGTATAIRVVPLASLLTLEASDAVESNLVTPPPVGPELRIVPFHAPTGSGKTTKLPYSYVADGRRVLVLNPSVATTAGVAGYMQQCFNVNPNRYYADVSVTTGSRLSYSTYGKFIAMKDKLLRDVDVLICDECHALDATTVLGIGTALSSLQNTKIKLVLLATATPPGKPVGVHKNVTEEQLTMEGDVEFHGAKLLSSNYTTGRHLIFCTTKKSCTEIATELGSKGCNSVTYWRGDPITKIPATGDVVVCSTDALMSGYTGNFDSVTDSNTSIVSYAEVTFNPTIDIGLRVEVADSVVRGQRRGRTGRGRPGKYYYVRKGTLAGGVVPLSSLLEAYDTGLSWYGMSARDVCIRLTAYYETGGLPAVPQNPSEFCDFFTILEPVAKTPEVKATMATGYSFPLLTAAQIRLCKAAGVGPPDDSKRWAPLKMPYNSDQRIPLLAKIEYCGDKASYDDVITKELASALGLTTTQTYSHGLMIAGLAIASAAVLIDRTATLAIRRTVTFTLKCDGVVVSTKVMLDHEQTLEEECVDVSAAWRVAGGFCDTASRGLASSAAYCTGMVGQAEVDWLGSWLQEHYYDWVSATTGLTAMGVVGRSGGLAGMAAAVCAATGPGSLTTKSLLSLMGACVATTYAPLNSALMIGIGGVVGAGVAASSFSSLLASLCTGYAASTSAANLAFHVATGNVPTIPMILEAGSGFFNPGASAAGIVLGCALAYSTADGNKVWMNRLLAMANKGNLVPDDYLERIGNTREAVRKVLTTMTFRGLFAELEKWCLLEREDDCSWEGALGVLGEAWSCALAAFRSLIRAGKSLSNSIKPVVPYVSCTSPYRGRWSGKQGSTIEATCNCGARAFGLVDGEGVARMTYSTKWCKAGLIGGVPIGAALHTEGTLPSPEKEDVFEWRPFGLTGWAEVGIVQGGHCYLNKLTVTSISFAQLRQIIVAQAEYVNGVPIKPRVEFPQWLPAKFVRIGTVVRDLPLHLGKRDSPIATVMASLAIIEDVVDGAEGAPTTSPADSKKEQSPEAGDDASSVASSNASPLMFPSWESWAKDREALEQLRTNLFHPLPKGRVARSSSGCSGGWESQTDSVADSASVALQMAGLSPNTKLSEPMQRSTKRAVAPADEISLKSLALSPSEVEEVDQIMDEVARDLLPDQLQGSPTPSARQDPPDVWFCRMDNGKVIIESDDDRLDGLEWLDADKQLDTIQELMQEWQVEAVPVYERGPNHSTVMFIGFRLLGEQACADRRAVLDKLPAETVATLKYPVPVVHGNGSHGVMAADVVVNFNEMWKDEEDANPGMSKTDAPTLTAWSFVLMDLINNGPPLPEPKVEVAKTVSSLAEVVVEEVLLGEEVQDMDSWESVTDSNLDDIPLDEVVESCWEVGGVSVVATNQPTDLCPSEGIVLFSEGKTWNDKDFTTSEVLEAFDLKTAFLGAIATASPPEDNGHILLSSSGKNIPKKNVVVVCLPNVNRKNRQAVKNRLRDSILAGFIALARAGCRTVCVADPPDWMDIDLAAWAVIAAIKSKRVPEITAVDLFWQSASPTDLKDAISAELKDEGKSLFGRAMSALSGVLRTQGEQESRMSYSYIWDGMLAWPQRFGRTIANPVPTVTTGIIRHRNVVYLTEASRANERVKKVTIWRNPIPPCRFLQASKERALQFAAARSYGLTPWSEVRAMTHTRTARSDCLSGPEVKRNSRKFKQQTDLVMEALRTDEHQEKFHTTVMVKEEVFCATPERDFTRKPPRFIVYPPLETRCVEKRLLANPVKALKDIMGDEYGFQYTPHERCQKLVSEWKKRKNPLGFAIDTVCFDSRITPEDVRFEGRFFANAAATQEQANDILRLTEKLYMGSPMYNIEGKYVGLRQCRASGVFTTSAGNTLTCWVKVRAALNRLRLDAYCLVCGDDVVVITESTGGPTGDIILLKELRSILDSYGLEQAEDPQACYQLDEITSCSQNVTSAKTSRGEVVYFGTRSCLTPLARASVETSKKNPLGSWLGWAMLCWGALWAKWLMAHFIDGLLCGRESGDHLVLELMGNIISCRPRDLPLIILALNGNRVWNMHDYTPYEISRLAADLKILGSPTIKQWKSRCRKIRVEALRAGGDAAYLADKCLSWCVGEDPVFTKEELLRGKVMGRKFKEAPPWSRSLVALQPQGLDLVRERLKTTGWLIPFLAAAMLLSIGIVSLA</sequence>
<dbReference type="GO" id="GO:0003968">
    <property type="term" value="F:RNA-directed RNA polymerase activity"/>
    <property type="evidence" value="ECO:0007669"/>
    <property type="project" value="UniProtKB-KW"/>
</dbReference>
<evidence type="ECO:0000256" key="26">
    <source>
        <dbReference type="ARBA" id="ARBA00022804"/>
    </source>
</evidence>
<dbReference type="Pfam" id="PF00270">
    <property type="entry name" value="DEAD"/>
    <property type="match status" value="1"/>
</dbReference>
<keyword evidence="22" id="KW-0548">Nucleotidyltransferase</keyword>
<feature type="domain" description="Helicase ATP-binding" evidence="55">
    <location>
        <begin position="1496"/>
        <end position="1648"/>
    </location>
</feature>
<evidence type="ECO:0000256" key="45">
    <source>
        <dbReference type="ARBA" id="ARBA00023200"/>
    </source>
</evidence>
<evidence type="ECO:0000256" key="21">
    <source>
        <dbReference type="ARBA" id="ARBA00022692"/>
    </source>
</evidence>
<keyword evidence="43" id="KW-1038">Host endoplasmic reticulum</keyword>
<keyword evidence="12" id="KW-1168">Fusion of virus membrane with host membrane</keyword>
<evidence type="ECO:0000256" key="8">
    <source>
        <dbReference type="ARBA" id="ARBA00020107"/>
    </source>
</evidence>
<dbReference type="SUPFAM" id="SSF50494">
    <property type="entry name" value="Trypsin-like serine proteases"/>
    <property type="match status" value="1"/>
</dbReference>
<evidence type="ECO:0000256" key="10">
    <source>
        <dbReference type="ARBA" id="ARBA00022482"/>
    </source>
</evidence>
<dbReference type="Pfam" id="PF00998">
    <property type="entry name" value="RdRP_3"/>
    <property type="match status" value="1"/>
</dbReference>
<feature type="compositionally biased region" description="Basic and acidic residues" evidence="52">
    <location>
        <begin position="98"/>
        <end position="107"/>
    </location>
</feature>
<evidence type="ECO:0000256" key="43">
    <source>
        <dbReference type="ARBA" id="ARBA00023184"/>
    </source>
</evidence>
<feature type="transmembrane region" description="Helical" evidence="53">
    <location>
        <begin position="1180"/>
        <end position="1203"/>
    </location>
</feature>
<keyword evidence="11" id="KW-0696">RNA-directed RNA polymerase</keyword>
<comment type="catalytic activity">
    <reaction evidence="50">
        <text>a ribonucleoside 5'-triphosphate + H2O = a ribonucleoside 5'-diphosphate + phosphate + H(+)</text>
        <dbReference type="Rhea" id="RHEA:23680"/>
        <dbReference type="ChEBI" id="CHEBI:15377"/>
        <dbReference type="ChEBI" id="CHEBI:15378"/>
        <dbReference type="ChEBI" id="CHEBI:43474"/>
        <dbReference type="ChEBI" id="CHEBI:57930"/>
        <dbReference type="ChEBI" id="CHEBI:61557"/>
        <dbReference type="EC" id="3.6.1.15"/>
    </reaction>
</comment>
<keyword evidence="46" id="KW-0922">Interferon antiviral system evasion</keyword>
<dbReference type="Pfam" id="PF22027">
    <property type="entry name" value="NS3_helicase_C"/>
    <property type="match status" value="1"/>
</dbReference>
<keyword evidence="27" id="KW-0347">Helicase</keyword>
<dbReference type="GO" id="GO:0019062">
    <property type="term" value="P:virion attachment to host cell"/>
    <property type="evidence" value="ECO:0007669"/>
    <property type="project" value="UniProtKB-KW"/>
</dbReference>
<evidence type="ECO:0000256" key="34">
    <source>
        <dbReference type="ARBA" id="ARBA00022879"/>
    </source>
</evidence>
<keyword evidence="30" id="KW-1114">Inhibition of host interferon signaling pathway by virus</keyword>
<dbReference type="GO" id="GO:0046872">
    <property type="term" value="F:metal ion binding"/>
    <property type="evidence" value="ECO:0007669"/>
    <property type="project" value="UniProtKB-KW"/>
</dbReference>
<keyword evidence="16" id="KW-0945">Host-virus interaction</keyword>
<feature type="transmembrane region" description="Helical" evidence="53">
    <location>
        <begin position="1119"/>
        <end position="1139"/>
    </location>
</feature>
<evidence type="ECO:0000256" key="39">
    <source>
        <dbReference type="ARBA" id="ARBA00023050"/>
    </source>
</evidence>
<evidence type="ECO:0000256" key="16">
    <source>
        <dbReference type="ARBA" id="ARBA00022581"/>
    </source>
</evidence>
<keyword evidence="37 53" id="KW-1133">Transmembrane helix</keyword>
<organism evidence="58">
    <name type="scientific">Viviparous lizard hepacivirus</name>
    <dbReference type="NCBI Taxonomy" id="3004178"/>
    <lineage>
        <taxon>Viruses</taxon>
        <taxon>Riboviria</taxon>
        <taxon>Orthornavirae</taxon>
        <taxon>Kitrinoviricota</taxon>
        <taxon>Flasuviricetes</taxon>
        <taxon>Amarillovirales</taxon>
        <taxon>Flaviviridae</taxon>
        <taxon>Hepacivirus</taxon>
    </lineage>
</organism>
<dbReference type="GO" id="GO:0006508">
    <property type="term" value="P:proteolysis"/>
    <property type="evidence" value="ECO:0007669"/>
    <property type="project" value="UniProtKB-KW"/>
</dbReference>
<dbReference type="Gene3D" id="2.40.10.10">
    <property type="entry name" value="Trypsin-like serine proteases"/>
    <property type="match status" value="1"/>
</dbReference>
<keyword evidence="32" id="KW-0946">Virion</keyword>
<keyword evidence="45" id="KW-1035">Host cytoplasm</keyword>
<evidence type="ECO:0000256" key="47">
    <source>
        <dbReference type="ARBA" id="ARBA00023280"/>
    </source>
</evidence>
<evidence type="ECO:0000256" key="9">
    <source>
        <dbReference type="ARBA" id="ARBA00022448"/>
    </source>
</evidence>
<protein>
    <recommendedName>
        <fullName evidence="8">Genome polyprotein</fullName>
    </recommendedName>
</protein>
<dbReference type="PROSITE" id="PS51192">
    <property type="entry name" value="HELICASE_ATP_BIND_1"/>
    <property type="match status" value="1"/>
</dbReference>
<dbReference type="SMART" id="SM00487">
    <property type="entry name" value="DEXDc"/>
    <property type="match status" value="1"/>
</dbReference>
<evidence type="ECO:0000256" key="41">
    <source>
        <dbReference type="ARBA" id="ARBA00023136"/>
    </source>
</evidence>
<keyword evidence="36" id="KW-0693">Viral RNA replication</keyword>
<evidence type="ECO:0000256" key="50">
    <source>
        <dbReference type="ARBA" id="ARBA00047631"/>
    </source>
</evidence>
<dbReference type="GO" id="GO:0005524">
    <property type="term" value="F:ATP binding"/>
    <property type="evidence" value="ECO:0007669"/>
    <property type="project" value="UniProtKB-KW"/>
</dbReference>
<evidence type="ECO:0000259" key="55">
    <source>
        <dbReference type="PROSITE" id="PS51192"/>
    </source>
</evidence>
<dbReference type="GO" id="GO:0042025">
    <property type="term" value="C:host cell nucleus"/>
    <property type="evidence" value="ECO:0007669"/>
    <property type="project" value="UniProtKB-SubCell"/>
</dbReference>
<dbReference type="GO" id="GO:0052170">
    <property type="term" value="P:symbiont-mediated suppression of host innate immune response"/>
    <property type="evidence" value="ECO:0007669"/>
    <property type="project" value="UniProtKB-KW"/>
</dbReference>
<evidence type="ECO:0000256" key="17">
    <source>
        <dbReference type="ARBA" id="ARBA00022595"/>
    </source>
</evidence>
<evidence type="ECO:0000256" key="37">
    <source>
        <dbReference type="ARBA" id="ARBA00022989"/>
    </source>
</evidence>
<dbReference type="Gene3D" id="3.30.160.890">
    <property type="entry name" value="Hepatitis C virus envelope glycoprotein E1, chain C"/>
    <property type="match status" value="1"/>
</dbReference>
<dbReference type="Gene3D" id="2.40.10.120">
    <property type="match status" value="1"/>
</dbReference>
<evidence type="ECO:0000256" key="19">
    <source>
        <dbReference type="ARBA" id="ARBA00022670"/>
    </source>
</evidence>
<feature type="domain" description="RdRp catalytic" evidence="54">
    <location>
        <begin position="3258"/>
        <end position="3375"/>
    </location>
</feature>
<evidence type="ECO:0000256" key="4">
    <source>
        <dbReference type="ARBA" id="ARBA00004291"/>
    </source>
</evidence>
<keyword evidence="44" id="KW-1041">Host lipid droplet</keyword>
<dbReference type="GO" id="GO:0019087">
    <property type="term" value="P:symbiont-mediated transformation of host cell"/>
    <property type="evidence" value="ECO:0007669"/>
    <property type="project" value="InterPro"/>
</dbReference>
<evidence type="ECO:0000259" key="54">
    <source>
        <dbReference type="PROSITE" id="PS50507"/>
    </source>
</evidence>
<keyword evidence="19" id="KW-0645">Protease</keyword>
<dbReference type="PROSITE" id="PS50507">
    <property type="entry name" value="RDRP_SSRNA_POS"/>
    <property type="match status" value="1"/>
</dbReference>
<keyword evidence="14" id="KW-0167">Capsid protein</keyword>
<evidence type="ECO:0000256" key="27">
    <source>
        <dbReference type="ARBA" id="ARBA00022806"/>
    </source>
</evidence>
<dbReference type="InterPro" id="IPR004109">
    <property type="entry name" value="HepC_NS3_protease"/>
</dbReference>
<dbReference type="GO" id="GO:0034220">
    <property type="term" value="P:monoatomic ion transmembrane transport"/>
    <property type="evidence" value="ECO:0007669"/>
    <property type="project" value="UniProtKB-KW"/>
</dbReference>
<keyword evidence="33" id="KW-1043">Host membrane</keyword>
<evidence type="ECO:0000256" key="22">
    <source>
        <dbReference type="ARBA" id="ARBA00022695"/>
    </source>
</evidence>
<dbReference type="GO" id="GO:0017111">
    <property type="term" value="F:ribonucleoside triphosphate phosphatase activity"/>
    <property type="evidence" value="ECO:0007669"/>
    <property type="project" value="UniProtKB-EC"/>
</dbReference>
<evidence type="ECO:0000256" key="33">
    <source>
        <dbReference type="ARBA" id="ARBA00022870"/>
    </source>
</evidence>
<dbReference type="InterPro" id="IPR043502">
    <property type="entry name" value="DNA/RNA_pol_sf"/>
</dbReference>
<keyword evidence="48" id="KW-1160">Virus entry into host cell</keyword>
<dbReference type="InterPro" id="IPR043128">
    <property type="entry name" value="Rev_trsase/Diguanyl_cyclase"/>
</dbReference>
<keyword evidence="26" id="KW-1161">Viral attachment to host cell</keyword>
<dbReference type="Gene3D" id="2.20.25.210">
    <property type="entry name" value="Hepatitis C NS5A, domain 1B"/>
    <property type="match status" value="1"/>
</dbReference>
<keyword evidence="34" id="KW-0261">Viral envelope protein</keyword>
<evidence type="ECO:0000256" key="7">
    <source>
        <dbReference type="ARBA" id="ARBA00004563"/>
    </source>
</evidence>
<evidence type="ECO:0000256" key="48">
    <source>
        <dbReference type="ARBA" id="ARBA00023296"/>
    </source>
</evidence>
<keyword evidence="13" id="KW-1170">Fusion of virus membrane with host endosomal membrane</keyword>
<dbReference type="GO" id="GO:0044167">
    <property type="term" value="C:host cell endoplasmic reticulum membrane"/>
    <property type="evidence" value="ECO:0007669"/>
    <property type="project" value="UniProtKB-SubCell"/>
</dbReference>
<evidence type="ECO:0000256" key="44">
    <source>
        <dbReference type="ARBA" id="ARBA00023190"/>
    </source>
</evidence>
<dbReference type="InterPro" id="IPR001490">
    <property type="entry name" value="HCV_NS4b"/>
</dbReference>
<dbReference type="GO" id="GO:0004197">
    <property type="term" value="F:cysteine-type endopeptidase activity"/>
    <property type="evidence" value="ECO:0007669"/>
    <property type="project" value="InterPro"/>
</dbReference>
<dbReference type="PROSITE" id="PS51693">
    <property type="entry name" value="HCV_NS2_PRO"/>
    <property type="match status" value="1"/>
</dbReference>
<dbReference type="InterPro" id="IPR002519">
    <property type="entry name" value="HCV_Env"/>
</dbReference>
<dbReference type="Gene3D" id="3.30.70.270">
    <property type="match status" value="2"/>
</dbReference>
<dbReference type="GO" id="GO:0039502">
    <property type="term" value="P:symbiont-mediated suppression of host type I interferon-mediated signaling pathway"/>
    <property type="evidence" value="ECO:0007669"/>
    <property type="project" value="UniProtKB-KW"/>
</dbReference>
<dbReference type="InterPro" id="IPR002518">
    <property type="entry name" value="HCV_NS2"/>
</dbReference>
<evidence type="ECO:0000256" key="6">
    <source>
        <dbReference type="ARBA" id="ARBA00004482"/>
    </source>
</evidence>
<evidence type="ECO:0000256" key="2">
    <source>
        <dbReference type="ARBA" id="ARBA00004153"/>
    </source>
</evidence>
<dbReference type="InterPro" id="IPR011545">
    <property type="entry name" value="DEAD/DEAH_box_helicase_dom"/>
</dbReference>
<dbReference type="Pfam" id="PF02907">
    <property type="entry name" value="Peptidase_S29"/>
    <property type="match status" value="1"/>
</dbReference>
<keyword evidence="42" id="KW-0325">Glycoprotein</keyword>
<evidence type="ECO:0000256" key="14">
    <source>
        <dbReference type="ARBA" id="ARBA00022561"/>
    </source>
</evidence>
<evidence type="ECO:0000256" key="29">
    <source>
        <dbReference type="ARBA" id="ARBA00022825"/>
    </source>
</evidence>
<dbReference type="EMBL" id="OX394150">
    <property type="protein sequence ID" value="CAI5755670.1"/>
    <property type="molecule type" value="Genomic_RNA"/>
</dbReference>
<keyword evidence="29" id="KW-0720">Serine protease</keyword>
<dbReference type="GO" id="GO:0044186">
    <property type="term" value="C:host cell lipid droplet"/>
    <property type="evidence" value="ECO:0007669"/>
    <property type="project" value="UniProtKB-SubCell"/>
</dbReference>
<evidence type="ECO:0000256" key="53">
    <source>
        <dbReference type="SAM" id="Phobius"/>
    </source>
</evidence>
<keyword evidence="28" id="KW-0788">Thiol protease</keyword>
<dbReference type="GO" id="GO:0003723">
    <property type="term" value="F:RNA binding"/>
    <property type="evidence" value="ECO:0007669"/>
    <property type="project" value="UniProtKB-KW"/>
</dbReference>
<evidence type="ECO:0000256" key="32">
    <source>
        <dbReference type="ARBA" id="ARBA00022844"/>
    </source>
</evidence>
<evidence type="ECO:0000256" key="31">
    <source>
        <dbReference type="ARBA" id="ARBA00022840"/>
    </source>
</evidence>
<keyword evidence="10" id="KW-1113">Inhibition of host RLR pathway by virus</keyword>
<evidence type="ECO:0000256" key="30">
    <source>
        <dbReference type="ARBA" id="ARBA00022830"/>
    </source>
</evidence>
<evidence type="ECO:0000256" key="52">
    <source>
        <dbReference type="SAM" id="MobiDB-lite"/>
    </source>
</evidence>
<evidence type="ECO:0000256" key="40">
    <source>
        <dbReference type="ARBA" id="ARBA00023065"/>
    </source>
</evidence>
<dbReference type="GO" id="GO:0055036">
    <property type="term" value="C:virion membrane"/>
    <property type="evidence" value="ECO:0007669"/>
    <property type="project" value="UniProtKB-SubCell"/>
</dbReference>
<feature type="domain" description="Peptidase C18" evidence="56">
    <location>
        <begin position="146"/>
        <end position="272"/>
    </location>
</feature>
<evidence type="ECO:0000256" key="23">
    <source>
        <dbReference type="ARBA" id="ARBA00022723"/>
    </source>
</evidence>
<keyword evidence="47" id="KW-0899">Viral immunoevasion</keyword>
<evidence type="ECO:0000256" key="25">
    <source>
        <dbReference type="ARBA" id="ARBA00022801"/>
    </source>
</evidence>
<keyword evidence="21 53" id="KW-0812">Transmembrane</keyword>
<dbReference type="GO" id="GO:0004252">
    <property type="term" value="F:serine-type endopeptidase activity"/>
    <property type="evidence" value="ECO:0007669"/>
    <property type="project" value="InterPro"/>
</dbReference>
<dbReference type="GO" id="GO:0046718">
    <property type="term" value="P:symbiont entry into host cell"/>
    <property type="evidence" value="ECO:0007669"/>
    <property type="project" value="UniProtKB-KW"/>
</dbReference>
<keyword evidence="20" id="KW-0808">Transferase</keyword>
<evidence type="ECO:0000256" key="35">
    <source>
        <dbReference type="ARBA" id="ARBA00022884"/>
    </source>
</evidence>
<dbReference type="GO" id="GO:0003724">
    <property type="term" value="F:RNA helicase activity"/>
    <property type="evidence" value="ECO:0007669"/>
    <property type="project" value="UniProtKB-EC"/>
</dbReference>
<keyword evidence="24" id="KW-0547">Nucleotide-binding</keyword>
<evidence type="ECO:0000259" key="57">
    <source>
        <dbReference type="PROSITE" id="PS51822"/>
    </source>
</evidence>
<keyword evidence="23" id="KW-0479">Metal-binding</keyword>
<evidence type="ECO:0000256" key="38">
    <source>
        <dbReference type="ARBA" id="ARBA00023039"/>
    </source>
</evidence>
<proteinExistence type="predicted"/>
<feature type="transmembrane region" description="Helical" evidence="53">
    <location>
        <begin position="3624"/>
        <end position="3642"/>
    </location>
</feature>
<dbReference type="GO" id="GO:0019028">
    <property type="term" value="C:viral capsid"/>
    <property type="evidence" value="ECO:0007669"/>
    <property type="project" value="UniProtKB-KW"/>
</dbReference>
<evidence type="ECO:0000256" key="12">
    <source>
        <dbReference type="ARBA" id="ARBA00022506"/>
    </source>
</evidence>
<evidence type="ECO:0000256" key="3">
    <source>
        <dbReference type="ARBA" id="ARBA00004192"/>
    </source>
</evidence>
<keyword evidence="38" id="KW-1182">Viral ion channel</keyword>
<dbReference type="PROSITE" id="PS51822">
    <property type="entry name" value="HV_PV_NS3_PRO"/>
    <property type="match status" value="1"/>
</dbReference>
<dbReference type="InterPro" id="IPR038170">
    <property type="entry name" value="NS5A_1a_sf"/>
</dbReference>
<keyword evidence="15" id="KW-1048">Host nucleus</keyword>
<keyword evidence="31" id="KW-0067">ATP-binding</keyword>
<dbReference type="GO" id="GO:0019031">
    <property type="term" value="C:viral envelope"/>
    <property type="evidence" value="ECO:0007669"/>
    <property type="project" value="UniProtKB-KW"/>
</dbReference>
<evidence type="ECO:0000259" key="56">
    <source>
        <dbReference type="PROSITE" id="PS51693"/>
    </source>
</evidence>
<evidence type="ECO:0000256" key="51">
    <source>
        <dbReference type="ARBA" id="ARBA00047984"/>
    </source>
</evidence>
<dbReference type="GO" id="GO:0039654">
    <property type="term" value="P:fusion of virus membrane with host endosome membrane"/>
    <property type="evidence" value="ECO:0007669"/>
    <property type="project" value="UniProtKB-KW"/>
</dbReference>
<keyword evidence="35" id="KW-0694">RNA-binding</keyword>
<dbReference type="InterPro" id="IPR014001">
    <property type="entry name" value="Helicase_ATP-bd"/>
</dbReference>
<dbReference type="InterPro" id="IPR007094">
    <property type="entry name" value="RNA-dir_pol_PSvirus"/>
</dbReference>
<feature type="region of interest" description="Disordered" evidence="52">
    <location>
        <begin position="2468"/>
        <end position="2498"/>
    </location>
</feature>
<keyword evidence="49" id="KW-0407">Ion channel</keyword>
<evidence type="ECO:0000256" key="15">
    <source>
        <dbReference type="ARBA" id="ARBA00022562"/>
    </source>
</evidence>
<evidence type="ECO:0000256" key="24">
    <source>
        <dbReference type="ARBA" id="ARBA00022741"/>
    </source>
</evidence>
<feature type="compositionally biased region" description="Basic residues" evidence="52">
    <location>
        <begin position="68"/>
        <end position="77"/>
    </location>
</feature>
<dbReference type="Gene3D" id="3.40.50.300">
    <property type="entry name" value="P-loop containing nucleotide triphosphate hydrolases"/>
    <property type="match status" value="2"/>
</dbReference>
<evidence type="ECO:0000313" key="58">
    <source>
        <dbReference type="EMBL" id="CAI5755670.1"/>
    </source>
</evidence>